<protein>
    <submittedName>
        <fullName evidence="1">Uncharacterized protein</fullName>
    </submittedName>
</protein>
<accession>A0AA86VVY5</accession>
<name>A0AA86VVY5_9FABA</name>
<evidence type="ECO:0000313" key="1">
    <source>
        <dbReference type="EMBL" id="CAJ1975309.1"/>
    </source>
</evidence>
<evidence type="ECO:0000313" key="2">
    <source>
        <dbReference type="Proteomes" id="UP001189624"/>
    </source>
</evidence>
<organism evidence="1 2">
    <name type="scientific">Sphenostylis stenocarpa</name>
    <dbReference type="NCBI Taxonomy" id="92480"/>
    <lineage>
        <taxon>Eukaryota</taxon>
        <taxon>Viridiplantae</taxon>
        <taxon>Streptophyta</taxon>
        <taxon>Embryophyta</taxon>
        <taxon>Tracheophyta</taxon>
        <taxon>Spermatophyta</taxon>
        <taxon>Magnoliopsida</taxon>
        <taxon>eudicotyledons</taxon>
        <taxon>Gunneridae</taxon>
        <taxon>Pentapetalae</taxon>
        <taxon>rosids</taxon>
        <taxon>fabids</taxon>
        <taxon>Fabales</taxon>
        <taxon>Fabaceae</taxon>
        <taxon>Papilionoideae</taxon>
        <taxon>50 kb inversion clade</taxon>
        <taxon>NPAAA clade</taxon>
        <taxon>indigoferoid/millettioid clade</taxon>
        <taxon>Phaseoleae</taxon>
        <taxon>Sphenostylis</taxon>
    </lineage>
</organism>
<reference evidence="1" key="1">
    <citation type="submission" date="2023-10" db="EMBL/GenBank/DDBJ databases">
        <authorList>
            <person name="Domelevo Entfellner J.-B."/>
        </authorList>
    </citation>
    <scope>NUCLEOTIDE SEQUENCE</scope>
</reference>
<proteinExistence type="predicted"/>
<sequence length="424" mass="46495">MFVGRNSSSVKAQDYLKIISTKNKKKHQETTRSVSNEEKINTFCCSGIRSVAVAVALYALNNRGFVSSVRWITSMEPVLEKLNAFTKSGQDFLDGVFRRRNPIEILKRLQREAFSDIMKLRDRQEKVERVLSFYQSTKGGPFQETCTHVRGHVDFSGSLLVLSDVNQQNLDIVDKCGIRTGVDSRFIFETSIGEKGSAAAEFVATHGGREHCDEKPLSLSKLSFTANWFSLVALPIGARGRDVAIPSNSFDQVGKGFTDFSYFGPPLLNLHCGSAIGITVRKSNVIASLARLVTVMSKQNEVSEGAPEVLPSMGTRVLGGSIALTAESEIDGFGKLGGWFEMNKLIPQSVQFGVILSDDSEDSLGWGMSLSRFVGNSANEAHFQAESYLKFNMGDKFCLKPGVVLGTDGKSKIAALMLRSNWSL</sequence>
<dbReference type="EMBL" id="OY731406">
    <property type="protein sequence ID" value="CAJ1975309.1"/>
    <property type="molecule type" value="Genomic_DNA"/>
</dbReference>
<gene>
    <name evidence="1" type="ORF">AYBTSS11_LOCUS27421</name>
</gene>
<dbReference type="AlphaFoldDB" id="A0AA86VVY5"/>
<dbReference type="PANTHER" id="PTHR35097">
    <property type="entry name" value="GDSL ESTERASE/LIPASE"/>
    <property type="match status" value="1"/>
</dbReference>
<dbReference type="Proteomes" id="UP001189624">
    <property type="component" value="Chromosome 9"/>
</dbReference>
<keyword evidence="2" id="KW-1185">Reference proteome</keyword>
<dbReference type="Gramene" id="rna-AYBTSS11_LOCUS27421">
    <property type="protein sequence ID" value="CAJ1975309.1"/>
    <property type="gene ID" value="gene-AYBTSS11_LOCUS27421"/>
</dbReference>
<dbReference type="PANTHER" id="PTHR35097:SF1">
    <property type="entry name" value="GDSL ESTERASE_LIPASE"/>
    <property type="match status" value="1"/>
</dbReference>